<comment type="similarity">
    <text evidence="2">Belongs to the mandelate racemase/muconate lactonizing enzyme family.</text>
</comment>
<dbReference type="SFLD" id="SFLDF00556">
    <property type="entry name" value="4R-hydroxyproline_betaine_2-ep"/>
    <property type="match status" value="1"/>
</dbReference>
<dbReference type="InterPro" id="IPR013341">
    <property type="entry name" value="Mandelate_racemase_N_dom"/>
</dbReference>
<dbReference type="SFLD" id="SFLDS00001">
    <property type="entry name" value="Enolase"/>
    <property type="match status" value="1"/>
</dbReference>
<comment type="cofactor">
    <cofactor evidence="1">
        <name>Mg(2+)</name>
        <dbReference type="ChEBI" id="CHEBI:18420"/>
    </cofactor>
</comment>
<name>A0A381PMP2_9ZZZZ</name>
<dbReference type="InterPro" id="IPR013342">
    <property type="entry name" value="Mandelate_racemase_C"/>
</dbReference>
<accession>A0A381PMP2</accession>
<keyword evidence="3" id="KW-0479">Metal-binding</keyword>
<reference evidence="6" key="1">
    <citation type="submission" date="2018-05" db="EMBL/GenBank/DDBJ databases">
        <authorList>
            <person name="Lanie J.A."/>
            <person name="Ng W.-L."/>
            <person name="Kazmierczak K.M."/>
            <person name="Andrzejewski T.M."/>
            <person name="Davidsen T.M."/>
            <person name="Wayne K.J."/>
            <person name="Tettelin H."/>
            <person name="Glass J.I."/>
            <person name="Rusch D."/>
            <person name="Podicherti R."/>
            <person name="Tsui H.-C.T."/>
            <person name="Winkler M.E."/>
        </authorList>
    </citation>
    <scope>NUCLEOTIDE SEQUENCE</scope>
</reference>
<dbReference type="InterPro" id="IPR034622">
    <property type="entry name" value="4R-hPro_betaine_2-epimerase"/>
</dbReference>
<dbReference type="EMBL" id="UINC01000993">
    <property type="protein sequence ID" value="SUZ66743.1"/>
    <property type="molecule type" value="Genomic_DNA"/>
</dbReference>
<dbReference type="InterPro" id="IPR036849">
    <property type="entry name" value="Enolase-like_C_sf"/>
</dbReference>
<dbReference type="GO" id="GO:0006579">
    <property type="term" value="P:amino-acid betaine catabolic process"/>
    <property type="evidence" value="ECO:0007669"/>
    <property type="project" value="InterPro"/>
</dbReference>
<dbReference type="InterPro" id="IPR034593">
    <property type="entry name" value="DgoD-like"/>
</dbReference>
<gene>
    <name evidence="6" type="ORF">METZ01_LOCUS19597</name>
</gene>
<dbReference type="SUPFAM" id="SSF54826">
    <property type="entry name" value="Enolase N-terminal domain-like"/>
    <property type="match status" value="1"/>
</dbReference>
<evidence type="ECO:0000256" key="3">
    <source>
        <dbReference type="ARBA" id="ARBA00022723"/>
    </source>
</evidence>
<evidence type="ECO:0000256" key="4">
    <source>
        <dbReference type="ARBA" id="ARBA00022842"/>
    </source>
</evidence>
<dbReference type="Gene3D" id="3.20.20.120">
    <property type="entry name" value="Enolase-like C-terminal domain"/>
    <property type="match status" value="1"/>
</dbReference>
<proteinExistence type="inferred from homology"/>
<dbReference type="Pfam" id="PF02746">
    <property type="entry name" value="MR_MLE_N"/>
    <property type="match status" value="1"/>
</dbReference>
<evidence type="ECO:0000259" key="5">
    <source>
        <dbReference type="SMART" id="SM00922"/>
    </source>
</evidence>
<dbReference type="Gene3D" id="3.30.390.10">
    <property type="entry name" value="Enolase-like, N-terminal domain"/>
    <property type="match status" value="1"/>
</dbReference>
<dbReference type="PANTHER" id="PTHR48080:SF3">
    <property type="entry name" value="ENOLASE SUPERFAMILY MEMBER DDB_G0284701"/>
    <property type="match status" value="1"/>
</dbReference>
<dbReference type="InterPro" id="IPR029065">
    <property type="entry name" value="Enolase_C-like"/>
</dbReference>
<dbReference type="GO" id="GO:0046872">
    <property type="term" value="F:metal ion binding"/>
    <property type="evidence" value="ECO:0007669"/>
    <property type="project" value="UniProtKB-KW"/>
</dbReference>
<dbReference type="FunFam" id="3.30.390.10:FF:000009">
    <property type="entry name" value="Hydrophobic dipeptide epimerase"/>
    <property type="match status" value="1"/>
</dbReference>
<dbReference type="SMART" id="SM00922">
    <property type="entry name" value="MR_MLE"/>
    <property type="match status" value="1"/>
</dbReference>
<dbReference type="Pfam" id="PF13378">
    <property type="entry name" value="MR_MLE_C"/>
    <property type="match status" value="1"/>
</dbReference>
<keyword evidence="4" id="KW-0460">Magnesium</keyword>
<evidence type="ECO:0000313" key="6">
    <source>
        <dbReference type="EMBL" id="SUZ66743.1"/>
    </source>
</evidence>
<feature type="non-terminal residue" evidence="6">
    <location>
        <position position="1"/>
    </location>
</feature>
<dbReference type="InterPro" id="IPR029017">
    <property type="entry name" value="Enolase-like_N"/>
</dbReference>
<protein>
    <recommendedName>
        <fullName evidence="5">Mandelate racemase/muconate lactonizing enzyme C-terminal domain-containing protein</fullName>
    </recommendedName>
</protein>
<dbReference type="PANTHER" id="PTHR48080">
    <property type="entry name" value="D-GALACTONATE DEHYDRATASE-RELATED"/>
    <property type="match status" value="1"/>
</dbReference>
<feature type="domain" description="Mandelate racemase/muconate lactonizing enzyme C-terminal" evidence="5">
    <location>
        <begin position="147"/>
        <end position="241"/>
    </location>
</feature>
<dbReference type="AlphaFoldDB" id="A0A381PMP2"/>
<dbReference type="GO" id="GO:0016855">
    <property type="term" value="F:racemase and epimerase activity, acting on amino acids and derivatives"/>
    <property type="evidence" value="ECO:0007669"/>
    <property type="project" value="InterPro"/>
</dbReference>
<dbReference type="SUPFAM" id="SSF51604">
    <property type="entry name" value="Enolase C-terminal domain-like"/>
    <property type="match status" value="1"/>
</dbReference>
<dbReference type="SFLD" id="SFLDG00180">
    <property type="entry name" value="muconate_cycloisomerase"/>
    <property type="match status" value="1"/>
</dbReference>
<evidence type="ECO:0000256" key="2">
    <source>
        <dbReference type="ARBA" id="ARBA00008031"/>
    </source>
</evidence>
<organism evidence="6">
    <name type="scientific">marine metagenome</name>
    <dbReference type="NCBI Taxonomy" id="408172"/>
    <lineage>
        <taxon>unclassified sequences</taxon>
        <taxon>metagenomes</taxon>
        <taxon>ecological metagenomes</taxon>
    </lineage>
</organism>
<evidence type="ECO:0000256" key="1">
    <source>
        <dbReference type="ARBA" id="ARBA00001946"/>
    </source>
</evidence>
<sequence length="372" mass="39619">VKIAEVDVFQHDLPVRGPEKGVPYRMALQDLWHLDTTIVRLACDDGTVGYGETCPLGSTYQPEHALGARAALAEVASHLIGLDPTAIGRVNSAMDEVLMGHRYAKAAVDVACWDATGKAYGVRVCDLLGGAVRERVPSYHGVLIASPEDSAADADRRQAEGFPRIQLKVGGRPVADDVAALRAVAATLRPGVRLSADANKGWTTRDAIQVSRACRDIAMVLEQPCLTYEETASLVGKVCHPIYLDESATDLMAVVTAIGQRVADGFGMKVSRVGGISAMRAVRDVCAAARRPHTVDDTWGGDLVAAASLHVGATVDPANFEGTWIAEPYVDGHYDDKHGIHLDGGWIDLPPGPGLGITPDESQWGDPVMSFR</sequence>